<feature type="transmembrane region" description="Helical" evidence="10">
    <location>
        <begin position="6"/>
        <end position="22"/>
    </location>
</feature>
<dbReference type="PANTHER" id="PTHR13285">
    <property type="entry name" value="ACYLTRANSFERASE"/>
    <property type="match status" value="1"/>
</dbReference>
<evidence type="ECO:0000256" key="2">
    <source>
        <dbReference type="ARBA" id="ARBA00010323"/>
    </source>
</evidence>
<comment type="similarity">
    <text evidence="2 9">Belongs to the membrane-bound acyltransferase family.</text>
</comment>
<keyword evidence="8 9" id="KW-0012">Acyltransferase</keyword>
<keyword evidence="12" id="KW-1185">Reference proteome</keyword>
<dbReference type="InterPro" id="IPR004299">
    <property type="entry name" value="MBOAT_fam"/>
</dbReference>
<comment type="caution">
    <text evidence="11">The sequence shown here is derived from an EMBL/GenBank/DDBJ whole genome shotgun (WGS) entry which is preliminary data.</text>
</comment>
<evidence type="ECO:0000313" key="11">
    <source>
        <dbReference type="EMBL" id="MFD2541553.1"/>
    </source>
</evidence>
<keyword evidence="7 9" id="KW-0472">Membrane</keyword>
<dbReference type="Proteomes" id="UP001597467">
    <property type="component" value="Unassembled WGS sequence"/>
</dbReference>
<proteinExistence type="inferred from homology"/>
<accession>A0ABW5JY88</accession>
<dbReference type="InterPro" id="IPR051085">
    <property type="entry name" value="MB_O-acyltransferase"/>
</dbReference>
<evidence type="ECO:0000256" key="10">
    <source>
        <dbReference type="SAM" id="Phobius"/>
    </source>
</evidence>
<gene>
    <name evidence="11" type="ORF">ACFSSB_04415</name>
</gene>
<dbReference type="PANTHER" id="PTHR13285:SF23">
    <property type="entry name" value="TEICHOIC ACID D-ALANYLTRANSFERASE"/>
    <property type="match status" value="1"/>
</dbReference>
<evidence type="ECO:0000313" key="12">
    <source>
        <dbReference type="Proteomes" id="UP001597467"/>
    </source>
</evidence>
<evidence type="ECO:0000256" key="1">
    <source>
        <dbReference type="ARBA" id="ARBA00004651"/>
    </source>
</evidence>
<evidence type="ECO:0000256" key="5">
    <source>
        <dbReference type="ARBA" id="ARBA00022692"/>
    </source>
</evidence>
<dbReference type="EMBL" id="JBHULM010000007">
    <property type="protein sequence ID" value="MFD2541553.1"/>
    <property type="molecule type" value="Genomic_DNA"/>
</dbReference>
<feature type="transmembrane region" description="Helical" evidence="10">
    <location>
        <begin position="108"/>
        <end position="132"/>
    </location>
</feature>
<evidence type="ECO:0000256" key="8">
    <source>
        <dbReference type="ARBA" id="ARBA00023315"/>
    </source>
</evidence>
<dbReference type="InterPro" id="IPR028362">
    <property type="entry name" value="AlgI"/>
</dbReference>
<protein>
    <submittedName>
        <fullName evidence="11">MBOAT family O-acyltransferase</fullName>
    </submittedName>
</protein>
<feature type="transmembrane region" description="Helical" evidence="10">
    <location>
        <begin position="445"/>
        <end position="467"/>
    </location>
</feature>
<dbReference type="Pfam" id="PF03062">
    <property type="entry name" value="MBOAT"/>
    <property type="match status" value="1"/>
</dbReference>
<comment type="subcellular location">
    <subcellularLocation>
        <location evidence="1">Cell membrane</location>
        <topology evidence="1">Multi-pass membrane protein</topology>
    </subcellularLocation>
</comment>
<keyword evidence="4 9" id="KW-0808">Transferase</keyword>
<evidence type="ECO:0000256" key="3">
    <source>
        <dbReference type="ARBA" id="ARBA00022475"/>
    </source>
</evidence>
<feature type="transmembrane region" description="Helical" evidence="10">
    <location>
        <begin position="31"/>
        <end position="58"/>
    </location>
</feature>
<organism evidence="11 12">
    <name type="scientific">Lacinutrix gracilariae</name>
    <dbReference type="NCBI Taxonomy" id="1747198"/>
    <lineage>
        <taxon>Bacteria</taxon>
        <taxon>Pseudomonadati</taxon>
        <taxon>Bacteroidota</taxon>
        <taxon>Flavobacteriia</taxon>
        <taxon>Flavobacteriales</taxon>
        <taxon>Flavobacteriaceae</taxon>
        <taxon>Lacinutrix</taxon>
    </lineage>
</organism>
<feature type="transmembrane region" description="Helical" evidence="10">
    <location>
        <begin position="331"/>
        <end position="352"/>
    </location>
</feature>
<dbReference type="PIRSF" id="PIRSF500217">
    <property type="entry name" value="AlgI"/>
    <property type="match status" value="1"/>
</dbReference>
<keyword evidence="6 10" id="KW-1133">Transmembrane helix</keyword>
<dbReference type="InterPro" id="IPR024194">
    <property type="entry name" value="Ac/AlaTfrase_AlgI/DltB"/>
</dbReference>
<feature type="transmembrane region" description="Helical" evidence="10">
    <location>
        <begin position="78"/>
        <end position="96"/>
    </location>
</feature>
<keyword evidence="3 9" id="KW-1003">Cell membrane</keyword>
<feature type="transmembrane region" description="Helical" evidence="10">
    <location>
        <begin position="152"/>
        <end position="170"/>
    </location>
</feature>
<evidence type="ECO:0000256" key="7">
    <source>
        <dbReference type="ARBA" id="ARBA00023136"/>
    </source>
</evidence>
<name>A0ABW5JY88_9FLAO</name>
<feature type="transmembrane region" description="Helical" evidence="10">
    <location>
        <begin position="406"/>
        <end position="425"/>
    </location>
</feature>
<sequence length="469" mass="54418">MLFNSIEYLIFLPTVFILYWLLNKDLKKQNLLLLIASYVFYAYWDWTFLSLIIYSSFIDYYIGIKIYETNSAKAKKNWLRLSLFSNLGLLAAFKYFNFFTESFAEMMLLFGWQVDHVTLNIILPVGISFYTFQTLSYTIDIYRDKLKPTKNIVAFFTFVSLFPQLVAGPIERASNLMPQIESVRKFKQKWFHDGVFQIAVGLFRKVVIADNLGVYVDSIYASPDVHNSSTLLLATIFYSYQIYFDFAGYSDIAIGSAKLLGFRFNQNFNLPYFSNSISDIWQRWHISLSSWLRDYLYYSLGGSRGTALFTFRNLMLTMILGGLWHGNTWNFAIWGAIHGLLLVGEKIIFSALKIKNAGWFGYVYPFWVVLLSWVFFRAKDFEAAGVIIKKLIFFDFKIPFIGDTNAIVTGLSMLIIGMSLDLYLYRSKQELETLGRRLTPIKLGAVISVIILLISLFYSTSNNFIYFQF</sequence>
<evidence type="ECO:0000256" key="4">
    <source>
        <dbReference type="ARBA" id="ARBA00022679"/>
    </source>
</evidence>
<dbReference type="RefSeq" id="WP_379901381.1">
    <property type="nucleotide sequence ID" value="NZ_JBHULM010000007.1"/>
</dbReference>
<dbReference type="PIRSF" id="PIRSF016636">
    <property type="entry name" value="AlgI_DltB"/>
    <property type="match status" value="1"/>
</dbReference>
<evidence type="ECO:0000256" key="6">
    <source>
        <dbReference type="ARBA" id="ARBA00022989"/>
    </source>
</evidence>
<reference evidence="12" key="1">
    <citation type="journal article" date="2019" name="Int. J. Syst. Evol. Microbiol.">
        <title>The Global Catalogue of Microorganisms (GCM) 10K type strain sequencing project: providing services to taxonomists for standard genome sequencing and annotation.</title>
        <authorList>
            <consortium name="The Broad Institute Genomics Platform"/>
            <consortium name="The Broad Institute Genome Sequencing Center for Infectious Disease"/>
            <person name="Wu L."/>
            <person name="Ma J."/>
        </authorList>
    </citation>
    <scope>NUCLEOTIDE SEQUENCE [LARGE SCALE GENOMIC DNA]</scope>
    <source>
        <strain evidence="12">KCTC 42808</strain>
    </source>
</reference>
<keyword evidence="5 10" id="KW-0812">Transmembrane</keyword>
<feature type="transmembrane region" description="Helical" evidence="10">
    <location>
        <begin position="359"/>
        <end position="376"/>
    </location>
</feature>
<evidence type="ECO:0000256" key="9">
    <source>
        <dbReference type="PIRNR" id="PIRNR016636"/>
    </source>
</evidence>